<accession>A0AA86UM13</accession>
<dbReference type="InterPro" id="IPR004000">
    <property type="entry name" value="Actin"/>
</dbReference>
<organism evidence="2">
    <name type="scientific">Hexamita inflata</name>
    <dbReference type="NCBI Taxonomy" id="28002"/>
    <lineage>
        <taxon>Eukaryota</taxon>
        <taxon>Metamonada</taxon>
        <taxon>Diplomonadida</taxon>
        <taxon>Hexamitidae</taxon>
        <taxon>Hexamitinae</taxon>
        <taxon>Hexamita</taxon>
    </lineage>
</organism>
<dbReference type="Gene3D" id="3.30.420.40">
    <property type="match status" value="2"/>
</dbReference>
<dbReference type="PANTHER" id="PTHR11937">
    <property type="entry name" value="ACTIN"/>
    <property type="match status" value="1"/>
</dbReference>
<evidence type="ECO:0000313" key="3">
    <source>
        <dbReference type="EMBL" id="CAL6051373.1"/>
    </source>
</evidence>
<dbReference type="Proteomes" id="UP001642409">
    <property type="component" value="Unassembled WGS sequence"/>
</dbReference>
<evidence type="ECO:0000313" key="4">
    <source>
        <dbReference type="Proteomes" id="UP001642409"/>
    </source>
</evidence>
<dbReference type="Pfam" id="PF00022">
    <property type="entry name" value="Actin"/>
    <property type="match status" value="1"/>
</dbReference>
<dbReference type="EMBL" id="CAXDID020000188">
    <property type="protein sequence ID" value="CAL6051373.1"/>
    <property type="molecule type" value="Genomic_DNA"/>
</dbReference>
<evidence type="ECO:0000313" key="2">
    <source>
        <dbReference type="EMBL" id="CAI9956591.1"/>
    </source>
</evidence>
<comment type="caution">
    <text evidence="2">The sequence shown here is derived from an EMBL/GenBank/DDBJ whole genome shotgun (WGS) entry which is preliminary data.</text>
</comment>
<dbReference type="InterPro" id="IPR043129">
    <property type="entry name" value="ATPase_NBD"/>
</dbReference>
<dbReference type="AlphaFoldDB" id="A0AA86UM13"/>
<protein>
    <submittedName>
        <fullName evidence="2">Actin</fullName>
    </submittedName>
</protein>
<gene>
    <name evidence="2" type="ORF">HINF_LOCUS44236</name>
    <name evidence="3" type="ORF">HINF_LOCUS44337</name>
</gene>
<dbReference type="Gene3D" id="3.90.640.10">
    <property type="entry name" value="Actin, Chain A, domain 4"/>
    <property type="match status" value="1"/>
</dbReference>
<comment type="similarity">
    <text evidence="1">Belongs to the actin family.</text>
</comment>
<reference evidence="3 4" key="2">
    <citation type="submission" date="2024-07" db="EMBL/GenBank/DDBJ databases">
        <authorList>
            <person name="Akdeniz Z."/>
        </authorList>
    </citation>
    <scope>NUCLEOTIDE SEQUENCE [LARGE SCALE GENOMIC DNA]</scope>
</reference>
<dbReference type="SMART" id="SM00268">
    <property type="entry name" value="ACTIN"/>
    <property type="match status" value="1"/>
</dbReference>
<proteinExistence type="inferred from homology"/>
<keyword evidence="4" id="KW-1185">Reference proteome</keyword>
<reference evidence="2" key="1">
    <citation type="submission" date="2023-06" db="EMBL/GenBank/DDBJ databases">
        <authorList>
            <person name="Kurt Z."/>
        </authorList>
    </citation>
    <scope>NUCLEOTIDE SEQUENCE</scope>
</reference>
<dbReference type="SUPFAM" id="SSF53067">
    <property type="entry name" value="Actin-like ATPase domain"/>
    <property type="match status" value="2"/>
</dbReference>
<name>A0AA86UM13_9EUKA</name>
<dbReference type="Gene3D" id="2.30.36.70">
    <property type="entry name" value="Actin, Chain A, domain 2"/>
    <property type="match status" value="1"/>
</dbReference>
<evidence type="ECO:0000256" key="1">
    <source>
        <dbReference type="RuleBase" id="RU000487"/>
    </source>
</evidence>
<sequence length="348" mass="39577">MKSLSLDLGSYSYKACYNQIESSYPAQYARGARSVIGQAFTALPQMLRCEVQSPFSGPYPLNFDVLTQQLTDYFSILQVDPTQTGLKCTLPPFTPLQIQKEFDQKIFEMYGFSSLFRAPGLYFAQYAPDVVEFAQTNASYAIMDIGNSQQTISCFAYQNIIQSSVRRNDCGGQLLSQQLGQSLKLSEQPMLKKSTDTPILLQNIFQLLMTSQQPIHISDSSISFQKHENSFEFVDKSNFYDLSNSFAKPDFINQLGSLQLVQNSVHNTPSVIKQSVKKVFLTGGLTKFAFATRIENDLKQKNEFNVQIIKGEENGILKGIENFDDEKVKVKRSEYLEQGWEVCRRRFW</sequence>
<dbReference type="EMBL" id="CATOUU010000878">
    <property type="protein sequence ID" value="CAI9956591.1"/>
    <property type="molecule type" value="Genomic_DNA"/>
</dbReference>